<reference evidence="2 3" key="1">
    <citation type="submission" date="2021-01" db="EMBL/GenBank/DDBJ databases">
        <title>Diatom-associated Roseobacters Show Island Model of Population Structure.</title>
        <authorList>
            <person name="Qu L."/>
            <person name="Feng X."/>
            <person name="Chen Y."/>
            <person name="Li L."/>
            <person name="Wang X."/>
            <person name="Hu Z."/>
            <person name="Wang H."/>
            <person name="Luo H."/>
        </authorList>
    </citation>
    <scope>NUCLEOTIDE SEQUENCE [LARGE SCALE GENOMIC DNA]</scope>
    <source>
        <strain evidence="2 3">TR60-84</strain>
    </source>
</reference>
<organism evidence="2 3">
    <name type="scientific">Sulfitobacter geojensis</name>
    <dbReference type="NCBI Taxonomy" id="1342299"/>
    <lineage>
        <taxon>Bacteria</taxon>
        <taxon>Pseudomonadati</taxon>
        <taxon>Pseudomonadota</taxon>
        <taxon>Alphaproteobacteria</taxon>
        <taxon>Rhodobacterales</taxon>
        <taxon>Roseobacteraceae</taxon>
        <taxon>Sulfitobacter</taxon>
    </lineage>
</organism>
<keyword evidence="1" id="KW-0732">Signal</keyword>
<name>A0AAE3B5K4_9RHOB</name>
<dbReference type="Proteomes" id="UP000732193">
    <property type="component" value="Unassembled WGS sequence"/>
</dbReference>
<feature type="chain" id="PRO_5041983056" evidence="1">
    <location>
        <begin position="23"/>
        <end position="134"/>
    </location>
</feature>
<gene>
    <name evidence="2" type="ORF">JQV55_06035</name>
</gene>
<dbReference type="EMBL" id="JAFBRM010000001">
    <property type="protein sequence ID" value="MBM1713114.1"/>
    <property type="molecule type" value="Genomic_DNA"/>
</dbReference>
<protein>
    <submittedName>
        <fullName evidence="2">Uncharacterized protein</fullName>
    </submittedName>
</protein>
<proteinExistence type="predicted"/>
<dbReference type="AlphaFoldDB" id="A0AAE3B5K4"/>
<comment type="caution">
    <text evidence="2">The sequence shown here is derived from an EMBL/GenBank/DDBJ whole genome shotgun (WGS) entry which is preliminary data.</text>
</comment>
<dbReference type="RefSeq" id="WP_203241558.1">
    <property type="nucleotide sequence ID" value="NZ_JAFBRH010000001.1"/>
</dbReference>
<accession>A0AAE3B5K4</accession>
<evidence type="ECO:0000313" key="2">
    <source>
        <dbReference type="EMBL" id="MBM1713114.1"/>
    </source>
</evidence>
<evidence type="ECO:0000313" key="3">
    <source>
        <dbReference type="Proteomes" id="UP000732193"/>
    </source>
</evidence>
<sequence>MKILRKLLVVSFVMGISTPLYAQEFTAENRVAVTGVAEDFEVANGGGYGARGMWCAAADYARTILGARGNARMFIAEGRTSGLGQRAPVRFTLDPTGLDPSPVFIVGASLRRTGASLSVDHAYQFCADARVINR</sequence>
<keyword evidence="3" id="KW-1185">Reference proteome</keyword>
<evidence type="ECO:0000256" key="1">
    <source>
        <dbReference type="SAM" id="SignalP"/>
    </source>
</evidence>
<feature type="signal peptide" evidence="1">
    <location>
        <begin position="1"/>
        <end position="22"/>
    </location>
</feature>